<dbReference type="HOGENOM" id="CLU_932078_0_0_1"/>
<dbReference type="InterPro" id="IPR039309">
    <property type="entry name" value="BT1"/>
</dbReference>
<dbReference type="InParanoid" id="A0BUJ0"/>
<keyword evidence="5 6" id="KW-0472">Membrane</keyword>
<name>A0BUJ0_PARTE</name>
<proteinExistence type="predicted"/>
<evidence type="ECO:0000256" key="1">
    <source>
        <dbReference type="ARBA" id="ARBA00004141"/>
    </source>
</evidence>
<evidence type="ECO:0000256" key="3">
    <source>
        <dbReference type="ARBA" id="ARBA00022692"/>
    </source>
</evidence>
<protein>
    <recommendedName>
        <fullName evidence="9">Transmembrane protein</fullName>
    </recommendedName>
</protein>
<comment type="subcellular location">
    <subcellularLocation>
        <location evidence="1">Membrane</location>
        <topology evidence="1">Multi-pass membrane protein</topology>
    </subcellularLocation>
</comment>
<dbReference type="RefSeq" id="XP_001429605.1">
    <property type="nucleotide sequence ID" value="XM_001429568.1"/>
</dbReference>
<dbReference type="EMBL" id="CT868019">
    <property type="protein sequence ID" value="CAK62207.1"/>
    <property type="molecule type" value="Genomic_DNA"/>
</dbReference>
<dbReference type="KEGG" id="ptm:GSPATT00005452001"/>
<evidence type="ECO:0000256" key="5">
    <source>
        <dbReference type="ARBA" id="ARBA00023136"/>
    </source>
</evidence>
<dbReference type="Pfam" id="PF03092">
    <property type="entry name" value="BT1"/>
    <property type="match status" value="1"/>
</dbReference>
<evidence type="ECO:0000256" key="6">
    <source>
        <dbReference type="SAM" id="Phobius"/>
    </source>
</evidence>
<dbReference type="GeneID" id="5015396"/>
<feature type="transmembrane region" description="Helical" evidence="6">
    <location>
        <begin position="145"/>
        <end position="164"/>
    </location>
</feature>
<reference evidence="7 8" key="1">
    <citation type="journal article" date="2006" name="Nature">
        <title>Global trends of whole-genome duplications revealed by the ciliate Paramecium tetraurelia.</title>
        <authorList>
            <consortium name="Genoscope"/>
            <person name="Aury J.-M."/>
            <person name="Jaillon O."/>
            <person name="Duret L."/>
            <person name="Noel B."/>
            <person name="Jubin C."/>
            <person name="Porcel B.M."/>
            <person name="Segurens B."/>
            <person name="Daubin V."/>
            <person name="Anthouard V."/>
            <person name="Aiach N."/>
            <person name="Arnaiz O."/>
            <person name="Billaut A."/>
            <person name="Beisson J."/>
            <person name="Blanc I."/>
            <person name="Bouhouche K."/>
            <person name="Camara F."/>
            <person name="Duharcourt S."/>
            <person name="Guigo R."/>
            <person name="Gogendeau D."/>
            <person name="Katinka M."/>
            <person name="Keller A.-M."/>
            <person name="Kissmehl R."/>
            <person name="Klotz C."/>
            <person name="Koll F."/>
            <person name="Le Moue A."/>
            <person name="Lepere C."/>
            <person name="Malinsky S."/>
            <person name="Nowacki M."/>
            <person name="Nowak J.K."/>
            <person name="Plattner H."/>
            <person name="Poulain J."/>
            <person name="Ruiz F."/>
            <person name="Serrano V."/>
            <person name="Zagulski M."/>
            <person name="Dessen P."/>
            <person name="Betermier M."/>
            <person name="Weissenbach J."/>
            <person name="Scarpelli C."/>
            <person name="Schachter V."/>
            <person name="Sperling L."/>
            <person name="Meyer E."/>
            <person name="Cohen J."/>
            <person name="Wincker P."/>
        </authorList>
    </citation>
    <scope>NUCLEOTIDE SEQUENCE [LARGE SCALE GENOMIC DNA]</scope>
    <source>
        <strain evidence="7 8">Stock d4-2</strain>
    </source>
</reference>
<keyword evidence="3 6" id="KW-0812">Transmembrane</keyword>
<sequence length="299" mass="35633">MSSLSISTTKFYSLASIYWRIKTLLQKYVLFNHYESFSINSQNVPQNYQRNDLSPIDFSHQFFRNHILRLGALLRYYAGLTDDYFDNLAKLIIIKSLCIMHTLPLLGIITEDQLAKLEKNNNMQLYRSQKITYQLIDIFSYADSLNLDFLISFILVFFVTFFSFKHWQNLIKLDLKVAASIYHQNIVPQFMQLLSLFDNQKINQIKQRKNFIIQVKCIAEKCLNTKNQYLSVENIILFLELFFNFVFHFVLGGFQDRIQSPTFLKKFQNMKGNIKMRQRDEVKMSKDLMIQLRRNKEQQ</sequence>
<evidence type="ECO:0000313" key="8">
    <source>
        <dbReference type="Proteomes" id="UP000000600"/>
    </source>
</evidence>
<feature type="transmembrane region" description="Helical" evidence="6">
    <location>
        <begin position="235"/>
        <end position="254"/>
    </location>
</feature>
<evidence type="ECO:0000256" key="2">
    <source>
        <dbReference type="ARBA" id="ARBA00022448"/>
    </source>
</evidence>
<keyword evidence="4 6" id="KW-1133">Transmembrane helix</keyword>
<dbReference type="AlphaFoldDB" id="A0BUJ0"/>
<dbReference type="Proteomes" id="UP000000600">
    <property type="component" value="Unassembled WGS sequence"/>
</dbReference>
<gene>
    <name evidence="7" type="ORF">GSPATT00005452001</name>
</gene>
<accession>A0BUJ0</accession>
<evidence type="ECO:0000313" key="7">
    <source>
        <dbReference type="EMBL" id="CAK62207.1"/>
    </source>
</evidence>
<evidence type="ECO:0000256" key="4">
    <source>
        <dbReference type="ARBA" id="ARBA00022989"/>
    </source>
</evidence>
<keyword evidence="2" id="KW-0813">Transport</keyword>
<organism evidence="7 8">
    <name type="scientific">Paramecium tetraurelia</name>
    <dbReference type="NCBI Taxonomy" id="5888"/>
    <lineage>
        <taxon>Eukaryota</taxon>
        <taxon>Sar</taxon>
        <taxon>Alveolata</taxon>
        <taxon>Ciliophora</taxon>
        <taxon>Intramacronucleata</taxon>
        <taxon>Oligohymenophorea</taxon>
        <taxon>Peniculida</taxon>
        <taxon>Parameciidae</taxon>
        <taxon>Paramecium</taxon>
    </lineage>
</organism>
<keyword evidence="8" id="KW-1185">Reference proteome</keyword>
<evidence type="ECO:0008006" key="9">
    <source>
        <dbReference type="Google" id="ProtNLM"/>
    </source>
</evidence>
<dbReference type="GO" id="GO:0016020">
    <property type="term" value="C:membrane"/>
    <property type="evidence" value="ECO:0007669"/>
    <property type="project" value="UniProtKB-SubCell"/>
</dbReference>